<feature type="domain" description="FAS1" evidence="3">
    <location>
        <begin position="170"/>
        <end position="298"/>
    </location>
</feature>
<sequence>MQLKHLLLSALFSLTRAQSNSNLSSLLSSTSQLSQLTSILNANPSLLDSLNSAKDITILAPNDDAFKTLLATNSGKAVAADTGMLTALLTYHVLNGTYMAADLSETPAFVSTLLTNETYSNVTGGQVVKGLRNGDNTMFFSGLGMNSSVVQANIKFTGGVVHILNAVLTLPLPVSTTATASNLTALAGALSAANLGEMIDTMPDVTIFAPNNEAFQSIASGLANLSTSDLTDILGYHVVNGTVGYSSMLESGMRLKTVEGGEVTVTIDGSNVFVNGAKVIIPDVLVANGVVHVVDNILNPSVTTARPSPSDTTGAPAFSGSSASNVPFTSGQPTPTMAAPGSESSGPAMATGAATSLNTGAMGAMALFGVVGLMNY</sequence>
<gene>
    <name evidence="4" type="ORF">GQ43DRAFT_84774</name>
</gene>
<feature type="domain" description="FAS1" evidence="3">
    <location>
        <begin position="20"/>
        <end position="168"/>
    </location>
</feature>
<dbReference type="Proteomes" id="UP000799536">
    <property type="component" value="Unassembled WGS sequence"/>
</dbReference>
<dbReference type="PROSITE" id="PS50213">
    <property type="entry name" value="FAS1"/>
    <property type="match status" value="2"/>
</dbReference>
<dbReference type="Gene3D" id="2.30.180.10">
    <property type="entry name" value="FAS1 domain"/>
    <property type="match status" value="2"/>
</dbReference>
<feature type="signal peptide" evidence="2">
    <location>
        <begin position="1"/>
        <end position="17"/>
    </location>
</feature>
<feature type="chain" id="PRO_5040177026" evidence="2">
    <location>
        <begin position="18"/>
        <end position="376"/>
    </location>
</feature>
<accession>A0A9P4MT85</accession>
<dbReference type="SUPFAM" id="SSF82153">
    <property type="entry name" value="FAS1 domain"/>
    <property type="match status" value="2"/>
</dbReference>
<keyword evidence="2" id="KW-0732">Signal</keyword>
<reference evidence="4" key="1">
    <citation type="journal article" date="2020" name="Stud. Mycol.">
        <title>101 Dothideomycetes genomes: a test case for predicting lifestyles and emergence of pathogens.</title>
        <authorList>
            <person name="Haridas S."/>
            <person name="Albert R."/>
            <person name="Binder M."/>
            <person name="Bloem J."/>
            <person name="Labutti K."/>
            <person name="Salamov A."/>
            <person name="Andreopoulos B."/>
            <person name="Baker S."/>
            <person name="Barry K."/>
            <person name="Bills G."/>
            <person name="Bluhm B."/>
            <person name="Cannon C."/>
            <person name="Castanera R."/>
            <person name="Culley D."/>
            <person name="Daum C."/>
            <person name="Ezra D."/>
            <person name="Gonzalez J."/>
            <person name="Henrissat B."/>
            <person name="Kuo A."/>
            <person name="Liang C."/>
            <person name="Lipzen A."/>
            <person name="Lutzoni F."/>
            <person name="Magnuson J."/>
            <person name="Mondo S."/>
            <person name="Nolan M."/>
            <person name="Ohm R."/>
            <person name="Pangilinan J."/>
            <person name="Park H.-J."/>
            <person name="Ramirez L."/>
            <person name="Alfaro M."/>
            <person name="Sun H."/>
            <person name="Tritt A."/>
            <person name="Yoshinaga Y."/>
            <person name="Zwiers L.-H."/>
            <person name="Turgeon B."/>
            <person name="Goodwin S."/>
            <person name="Spatafora J."/>
            <person name="Crous P."/>
            <person name="Grigoriev I."/>
        </authorList>
    </citation>
    <scope>NUCLEOTIDE SEQUENCE</scope>
    <source>
        <strain evidence="4">ATCC 74209</strain>
    </source>
</reference>
<evidence type="ECO:0000259" key="3">
    <source>
        <dbReference type="PROSITE" id="PS50213"/>
    </source>
</evidence>
<comment type="caution">
    <text evidence="4">The sequence shown here is derived from an EMBL/GenBank/DDBJ whole genome shotgun (WGS) entry which is preliminary data.</text>
</comment>
<feature type="region of interest" description="Disordered" evidence="1">
    <location>
        <begin position="301"/>
        <end position="350"/>
    </location>
</feature>
<dbReference type="EMBL" id="ML993864">
    <property type="protein sequence ID" value="KAF2204984.1"/>
    <property type="molecule type" value="Genomic_DNA"/>
</dbReference>
<dbReference type="SMART" id="SM00554">
    <property type="entry name" value="FAS1"/>
    <property type="match status" value="2"/>
</dbReference>
<dbReference type="AlphaFoldDB" id="A0A9P4MT85"/>
<dbReference type="FunFam" id="2.30.180.10:FF:000032">
    <property type="entry name" value="Fasciclin domain-containing protein, putative"/>
    <property type="match status" value="1"/>
</dbReference>
<dbReference type="PANTHER" id="PTHR10900">
    <property type="entry name" value="PERIOSTIN-RELATED"/>
    <property type="match status" value="1"/>
</dbReference>
<dbReference type="Pfam" id="PF02469">
    <property type="entry name" value="Fasciclin"/>
    <property type="match status" value="2"/>
</dbReference>
<dbReference type="InterPro" id="IPR036378">
    <property type="entry name" value="FAS1_dom_sf"/>
</dbReference>
<protein>
    <submittedName>
        <fullName evidence="4">Fasciclin-domain-containing protein</fullName>
    </submittedName>
</protein>
<dbReference type="OrthoDB" id="286301at2759"/>
<dbReference type="GO" id="GO:0000329">
    <property type="term" value="C:fungal-type vacuole membrane"/>
    <property type="evidence" value="ECO:0007669"/>
    <property type="project" value="TreeGrafter"/>
</dbReference>
<dbReference type="InterPro" id="IPR050904">
    <property type="entry name" value="Adhesion/Biosynth-related"/>
</dbReference>
<evidence type="ECO:0000256" key="1">
    <source>
        <dbReference type="SAM" id="MobiDB-lite"/>
    </source>
</evidence>
<evidence type="ECO:0000313" key="4">
    <source>
        <dbReference type="EMBL" id="KAF2204984.1"/>
    </source>
</evidence>
<feature type="compositionally biased region" description="Polar residues" evidence="1">
    <location>
        <begin position="301"/>
        <end position="335"/>
    </location>
</feature>
<dbReference type="InterPro" id="IPR000782">
    <property type="entry name" value="FAS1_domain"/>
</dbReference>
<name>A0A9P4MT85_9PLEO</name>
<dbReference type="GO" id="GO:0016236">
    <property type="term" value="P:macroautophagy"/>
    <property type="evidence" value="ECO:0007669"/>
    <property type="project" value="TreeGrafter"/>
</dbReference>
<proteinExistence type="predicted"/>
<evidence type="ECO:0000256" key="2">
    <source>
        <dbReference type="SAM" id="SignalP"/>
    </source>
</evidence>
<evidence type="ECO:0000313" key="5">
    <source>
        <dbReference type="Proteomes" id="UP000799536"/>
    </source>
</evidence>
<keyword evidence="5" id="KW-1185">Reference proteome</keyword>
<dbReference type="PANTHER" id="PTHR10900:SF77">
    <property type="entry name" value="FI19380P1"/>
    <property type="match status" value="1"/>
</dbReference>
<organism evidence="4 5">
    <name type="scientific">Delitschia confertaspora ATCC 74209</name>
    <dbReference type="NCBI Taxonomy" id="1513339"/>
    <lineage>
        <taxon>Eukaryota</taxon>
        <taxon>Fungi</taxon>
        <taxon>Dikarya</taxon>
        <taxon>Ascomycota</taxon>
        <taxon>Pezizomycotina</taxon>
        <taxon>Dothideomycetes</taxon>
        <taxon>Pleosporomycetidae</taxon>
        <taxon>Pleosporales</taxon>
        <taxon>Delitschiaceae</taxon>
        <taxon>Delitschia</taxon>
    </lineage>
</organism>